<accession>A0ABQ2F849</accession>
<reference evidence="2" key="1">
    <citation type="journal article" date="2019" name="Int. J. Syst. Evol. Microbiol.">
        <title>The Global Catalogue of Microorganisms (GCM) 10K type strain sequencing project: providing services to taxonomists for standard genome sequencing and annotation.</title>
        <authorList>
            <consortium name="The Broad Institute Genomics Platform"/>
            <consortium name="The Broad Institute Genome Sequencing Center for Infectious Disease"/>
            <person name="Wu L."/>
            <person name="Ma J."/>
        </authorList>
    </citation>
    <scope>NUCLEOTIDE SEQUENCE [LARGE SCALE GENOMIC DNA]</scope>
    <source>
        <strain evidence="2">CGMCC 1.5362</strain>
    </source>
</reference>
<organism evidence="1 2">
    <name type="scientific">Ornithinimicrobium pekingense</name>
    <dbReference type="NCBI Taxonomy" id="384677"/>
    <lineage>
        <taxon>Bacteria</taxon>
        <taxon>Bacillati</taxon>
        <taxon>Actinomycetota</taxon>
        <taxon>Actinomycetes</taxon>
        <taxon>Micrococcales</taxon>
        <taxon>Ornithinimicrobiaceae</taxon>
        <taxon>Ornithinimicrobium</taxon>
    </lineage>
</organism>
<keyword evidence="2" id="KW-1185">Reference proteome</keyword>
<evidence type="ECO:0008006" key="3">
    <source>
        <dbReference type="Google" id="ProtNLM"/>
    </source>
</evidence>
<proteinExistence type="predicted"/>
<protein>
    <recommendedName>
        <fullName evidence="3">Hemerythrin domain-containing protein</fullName>
    </recommendedName>
</protein>
<dbReference type="RefSeq" id="WP_029202503.1">
    <property type="nucleotide sequence ID" value="NZ_BMLB01000003.1"/>
</dbReference>
<sequence>MAAVPEGLETYIEQIRASRAEFRESVAAVRDSLDGPPDGGDVSRTRVLTALVELAHDFAEHVSLAESNDGIFEAVRSVPRLSRTLENLTAEHPALVADLQDFIELVERGEGIEDVPAFRREVSELLERLVDHRRRGGDLLYEAFAVDLGGQG</sequence>
<comment type="caution">
    <text evidence="1">The sequence shown here is derived from an EMBL/GenBank/DDBJ whole genome shotgun (WGS) entry which is preliminary data.</text>
</comment>
<name>A0ABQ2F849_9MICO</name>
<dbReference type="Proteomes" id="UP000662111">
    <property type="component" value="Unassembled WGS sequence"/>
</dbReference>
<dbReference type="EMBL" id="BMLB01000003">
    <property type="protein sequence ID" value="GGK68112.1"/>
    <property type="molecule type" value="Genomic_DNA"/>
</dbReference>
<evidence type="ECO:0000313" key="2">
    <source>
        <dbReference type="Proteomes" id="UP000662111"/>
    </source>
</evidence>
<evidence type="ECO:0000313" key="1">
    <source>
        <dbReference type="EMBL" id="GGK68112.1"/>
    </source>
</evidence>
<gene>
    <name evidence="1" type="ORF">GCM10011509_15610</name>
</gene>